<dbReference type="Gene3D" id="3.40.50.300">
    <property type="entry name" value="P-loop containing nucleotide triphosphate hydrolases"/>
    <property type="match status" value="1"/>
</dbReference>
<dbReference type="PIRSF" id="PIRSF006755">
    <property type="entry name" value="DTB_synth"/>
    <property type="match status" value="1"/>
</dbReference>
<proteinExistence type="inferred from homology"/>
<evidence type="ECO:0000313" key="2">
    <source>
        <dbReference type="EMBL" id="MEK8070193.1"/>
    </source>
</evidence>
<comment type="cofactor">
    <cofactor evidence="1">
        <name>Mg(2+)</name>
        <dbReference type="ChEBI" id="CHEBI:18420"/>
    </cofactor>
</comment>
<comment type="subcellular location">
    <subcellularLocation>
        <location evidence="1">Cytoplasm</location>
    </subcellularLocation>
</comment>
<keyword evidence="1" id="KW-0093">Biotin biosynthesis</keyword>
<keyword evidence="1" id="KW-0460">Magnesium</keyword>
<dbReference type="GO" id="GO:0004141">
    <property type="term" value="F:dethiobiotin synthase activity"/>
    <property type="evidence" value="ECO:0007669"/>
    <property type="project" value="UniProtKB-EC"/>
</dbReference>
<comment type="subunit">
    <text evidence="1">Homodimer.</text>
</comment>
<sequence length="232" mass="23311">MTVLVVTGTSTGVGKTVVTAALAAAARAGGWTVAVCKPAQTGVGGDYPDEADIDTLRRLSGVVGVELARYPEPLAPDVAARRSGLPMLELGTVVDAVRDLETDHDLVLVEGAGGVAVRLGADGFTVLDTAGAVEAQVLIVTGAELGTLNHSALTIAAVRAAGIECAGLVVGSWPHEPSLAAHVNLDELPLVTGLELVACIPEGAGELASSEFADLARGALGEFVDSLLGYPA</sequence>
<keyword evidence="1 2" id="KW-0436">Ligase</keyword>
<dbReference type="EMBL" id="JBBPCN010000001">
    <property type="protein sequence ID" value="MEK8070193.1"/>
    <property type="molecule type" value="Genomic_DNA"/>
</dbReference>
<dbReference type="RefSeq" id="WP_341440427.1">
    <property type="nucleotide sequence ID" value="NZ_JBBPCN010000001.1"/>
</dbReference>
<gene>
    <name evidence="1 2" type="primary">bioD</name>
    <name evidence="2" type="ORF">AABD04_04920</name>
</gene>
<feature type="binding site" evidence="1">
    <location>
        <position position="16"/>
    </location>
    <ligand>
        <name>Mg(2+)</name>
        <dbReference type="ChEBI" id="CHEBI:18420"/>
    </ligand>
</feature>
<dbReference type="Proteomes" id="UP001456513">
    <property type="component" value="Unassembled WGS sequence"/>
</dbReference>
<keyword evidence="1" id="KW-0067">ATP-binding</keyword>
<comment type="pathway">
    <text evidence="1">Cofactor biosynthesis; biotin biosynthesis; biotin from 7,8-diaminononanoate: step 1/2.</text>
</comment>
<evidence type="ECO:0000256" key="1">
    <source>
        <dbReference type="HAMAP-Rule" id="MF_00336"/>
    </source>
</evidence>
<dbReference type="PANTHER" id="PTHR43210">
    <property type="entry name" value="DETHIOBIOTIN SYNTHETASE"/>
    <property type="match status" value="1"/>
</dbReference>
<dbReference type="Pfam" id="PF13500">
    <property type="entry name" value="AAA_26"/>
    <property type="match status" value="1"/>
</dbReference>
<dbReference type="HAMAP" id="MF_00336">
    <property type="entry name" value="BioD"/>
    <property type="match status" value="1"/>
</dbReference>
<feature type="binding site" evidence="1">
    <location>
        <position position="41"/>
    </location>
    <ligand>
        <name>substrate</name>
    </ligand>
</feature>
<dbReference type="NCBIfam" id="TIGR00347">
    <property type="entry name" value="bioD"/>
    <property type="match status" value="1"/>
</dbReference>
<comment type="similarity">
    <text evidence="1">Belongs to the dethiobiotin synthetase family.</text>
</comment>
<feature type="binding site" evidence="1">
    <location>
        <begin position="201"/>
        <end position="203"/>
    </location>
    <ligand>
        <name>ATP</name>
        <dbReference type="ChEBI" id="CHEBI:30616"/>
    </ligand>
</feature>
<comment type="function">
    <text evidence="1">Catalyzes a mechanistically unusual reaction, the ATP-dependent insertion of CO2 between the N7 and N8 nitrogen atoms of 7,8-diaminopelargonic acid (DAPA, also called 7,8-diammoniononanoate) to form a ureido ring.</text>
</comment>
<keyword evidence="1" id="KW-0479">Metal-binding</keyword>
<name>A0ABU9CRZ9_9NOCA</name>
<feature type="binding site" evidence="1">
    <location>
        <position position="52"/>
    </location>
    <ligand>
        <name>Mg(2+)</name>
        <dbReference type="ChEBI" id="CHEBI:18420"/>
    </ligand>
</feature>
<feature type="active site" evidence="1">
    <location>
        <position position="37"/>
    </location>
</feature>
<dbReference type="EC" id="6.3.3.3" evidence="1"/>
<keyword evidence="1" id="KW-0547">Nucleotide-binding</keyword>
<protein>
    <recommendedName>
        <fullName evidence="1">ATP-dependent dethiobiotin synthetase BioD</fullName>
        <ecNumber evidence="1">6.3.3.3</ecNumber>
    </recommendedName>
    <alternativeName>
        <fullName evidence="1">DTB synthetase</fullName>
        <shortName evidence="1">DTBS</shortName>
    </alternativeName>
    <alternativeName>
        <fullName evidence="1">Dethiobiotin synthase</fullName>
    </alternativeName>
</protein>
<feature type="binding site" evidence="1">
    <location>
        <begin position="171"/>
        <end position="172"/>
    </location>
    <ligand>
        <name>ATP</name>
        <dbReference type="ChEBI" id="CHEBI:30616"/>
    </ligand>
</feature>
<keyword evidence="1" id="KW-0963">Cytoplasm</keyword>
<accession>A0ABU9CRZ9</accession>
<comment type="catalytic activity">
    <reaction evidence="1">
        <text>(7R,8S)-7,8-diammoniononanoate + CO2 + ATP = (4R,5S)-dethiobiotin + ADP + phosphate + 3 H(+)</text>
        <dbReference type="Rhea" id="RHEA:15805"/>
        <dbReference type="ChEBI" id="CHEBI:15378"/>
        <dbReference type="ChEBI" id="CHEBI:16526"/>
        <dbReference type="ChEBI" id="CHEBI:30616"/>
        <dbReference type="ChEBI" id="CHEBI:43474"/>
        <dbReference type="ChEBI" id="CHEBI:149469"/>
        <dbReference type="ChEBI" id="CHEBI:149473"/>
        <dbReference type="ChEBI" id="CHEBI:456216"/>
        <dbReference type="EC" id="6.3.3.3"/>
    </reaction>
</comment>
<dbReference type="PANTHER" id="PTHR43210:SF5">
    <property type="entry name" value="DETHIOBIOTIN SYNTHETASE"/>
    <property type="match status" value="1"/>
</dbReference>
<keyword evidence="3" id="KW-1185">Reference proteome</keyword>
<comment type="caution">
    <text evidence="1">Lacks conserved residue(s) required for the propagation of feature annotation.</text>
</comment>
<reference evidence="2 3" key="1">
    <citation type="submission" date="2024-03" db="EMBL/GenBank/DDBJ databases">
        <title>Rhodococcus navarretei sp. nov. and Pseudarthrobacter quantumdoti sp. nov., two new species with the ability to biosynthesize Quantum Dots isolated from soil samples at Union Glacier, Antarctica.</title>
        <authorList>
            <person name="Vargas M."/>
        </authorList>
    </citation>
    <scope>NUCLEOTIDE SEQUENCE [LARGE SCALE GENOMIC DNA]</scope>
    <source>
        <strain evidence="2 3">EXRC-4A-4</strain>
    </source>
</reference>
<comment type="caution">
    <text evidence="2">The sequence shown here is derived from an EMBL/GenBank/DDBJ whole genome shotgun (WGS) entry which is preliminary data.</text>
</comment>
<organism evidence="2 3">
    <name type="scientific">Rhodococcus navarretei</name>
    <dbReference type="NCBI Taxonomy" id="3128981"/>
    <lineage>
        <taxon>Bacteria</taxon>
        <taxon>Bacillati</taxon>
        <taxon>Actinomycetota</taxon>
        <taxon>Actinomycetes</taxon>
        <taxon>Mycobacteriales</taxon>
        <taxon>Nocardiaceae</taxon>
        <taxon>Rhodococcus</taxon>
    </lineage>
</organism>
<dbReference type="InterPro" id="IPR027417">
    <property type="entry name" value="P-loop_NTPase"/>
</dbReference>
<feature type="binding site" evidence="1">
    <location>
        <position position="110"/>
    </location>
    <ligand>
        <name>Mg(2+)</name>
        <dbReference type="ChEBI" id="CHEBI:18420"/>
    </ligand>
</feature>
<feature type="binding site" evidence="1">
    <location>
        <begin position="12"/>
        <end position="17"/>
    </location>
    <ligand>
        <name>ATP</name>
        <dbReference type="ChEBI" id="CHEBI:30616"/>
    </ligand>
</feature>
<dbReference type="SUPFAM" id="SSF52540">
    <property type="entry name" value="P-loop containing nucleoside triphosphate hydrolases"/>
    <property type="match status" value="1"/>
</dbReference>
<dbReference type="CDD" id="cd03109">
    <property type="entry name" value="DTBS"/>
    <property type="match status" value="1"/>
</dbReference>
<dbReference type="InterPro" id="IPR004472">
    <property type="entry name" value="DTB_synth_BioD"/>
</dbReference>
<feature type="binding site" evidence="1">
    <location>
        <begin position="110"/>
        <end position="113"/>
    </location>
    <ligand>
        <name>ATP</name>
        <dbReference type="ChEBI" id="CHEBI:30616"/>
    </ligand>
</feature>
<evidence type="ECO:0000313" key="3">
    <source>
        <dbReference type="Proteomes" id="UP001456513"/>
    </source>
</evidence>
<feature type="binding site" evidence="1">
    <location>
        <position position="52"/>
    </location>
    <ligand>
        <name>ATP</name>
        <dbReference type="ChEBI" id="CHEBI:30616"/>
    </ligand>
</feature>